<protein>
    <submittedName>
        <fullName evidence="3">Uncharacterized protein</fullName>
    </submittedName>
</protein>
<evidence type="ECO:0000256" key="2">
    <source>
        <dbReference type="SAM" id="SignalP"/>
    </source>
</evidence>
<organism evidence="3 4">
    <name type="scientific">Chthonomonas calidirosea (strain DSM 23976 / ICMP 18418 / T49)</name>
    <dbReference type="NCBI Taxonomy" id="1303518"/>
    <lineage>
        <taxon>Bacteria</taxon>
        <taxon>Bacillati</taxon>
        <taxon>Armatimonadota</taxon>
        <taxon>Chthonomonadia</taxon>
        <taxon>Chthonomonadales</taxon>
        <taxon>Chthonomonadaceae</taxon>
        <taxon>Chthonomonas</taxon>
    </lineage>
</organism>
<evidence type="ECO:0000256" key="1">
    <source>
        <dbReference type="SAM" id="MobiDB-lite"/>
    </source>
</evidence>
<dbReference type="EMBL" id="HF951689">
    <property type="protein sequence ID" value="CCW34899.1"/>
    <property type="molecule type" value="Genomic_DNA"/>
</dbReference>
<proteinExistence type="predicted"/>
<dbReference type="KEGG" id="ccz:CCALI_01077"/>
<sequence>MLTMACLFCTMSSLSWATCTSPMQVISRAPVGADVVAQIRALSANGELGFLSAFCQTAVPSEVAFCQAERTLRLHANLVCHAEQLATGKSASVPFAERYPFDLTSPASVIFRGSAVLLVAASRVAVRKGKIGEALHYENLLFRLAKRAGASPCLNACLTQAAIEQLALENMRFLLTVEGKNGEFVREAFACYRQGYVLPDFISALKGERRLLLREAKTTKGQFKDDATQVLARLNGALPLEAKPYWQVVNKLRALDREGIDLSAATSSQCDVPHAFYADIAKVRADVIAQALLTRSALELLALRCVRGRLPGRPDSSKWPRDPYTGRALGYRKVGDGFRLSCEDTATPSWSREFFWQPDKNPLHKSQAPRRHRPGLMIAQQA</sequence>
<name>S0EUE1_CHTCT</name>
<gene>
    <name evidence="3" type="ORF">CCALI_01077</name>
</gene>
<dbReference type="AlphaFoldDB" id="S0EUE1"/>
<dbReference type="HOGENOM" id="CLU_722995_0_0_0"/>
<feature type="signal peptide" evidence="2">
    <location>
        <begin position="1"/>
        <end position="17"/>
    </location>
</feature>
<keyword evidence="2" id="KW-0732">Signal</keyword>
<keyword evidence="4" id="KW-1185">Reference proteome</keyword>
<accession>S0EUE1</accession>
<feature type="region of interest" description="Disordered" evidence="1">
    <location>
        <begin position="361"/>
        <end position="382"/>
    </location>
</feature>
<dbReference type="InParanoid" id="S0EUE1"/>
<evidence type="ECO:0000313" key="3">
    <source>
        <dbReference type="EMBL" id="CCW34899.1"/>
    </source>
</evidence>
<evidence type="ECO:0000313" key="4">
    <source>
        <dbReference type="Proteomes" id="UP000014227"/>
    </source>
</evidence>
<dbReference type="STRING" id="454171.CP488_00079"/>
<dbReference type="PATRIC" id="fig|1303518.3.peg.1097"/>
<feature type="chain" id="PRO_5004486308" evidence="2">
    <location>
        <begin position="18"/>
        <end position="382"/>
    </location>
</feature>
<reference evidence="4" key="1">
    <citation type="submission" date="2013-03" db="EMBL/GenBank/DDBJ databases">
        <title>Genome sequence of Chthonomonas calidirosea, the first sequenced genome from the Armatimonadetes phylum (formally candidate division OP10).</title>
        <authorList>
            <person name="Lee K.C.Y."/>
            <person name="Morgan X.C."/>
            <person name="Dunfield P.F."/>
            <person name="Tamas I."/>
            <person name="Houghton K.M."/>
            <person name="Vyssotski M."/>
            <person name="Ryan J.L.J."/>
            <person name="Lagutin K."/>
            <person name="McDonald I.R."/>
            <person name="Stott M.B."/>
        </authorList>
    </citation>
    <scope>NUCLEOTIDE SEQUENCE [LARGE SCALE GENOMIC DNA]</scope>
    <source>
        <strain evidence="4">DSM 23976 / ICMP 18418 / T49</strain>
    </source>
</reference>
<dbReference type="Proteomes" id="UP000014227">
    <property type="component" value="Chromosome I"/>
</dbReference>